<dbReference type="Gene3D" id="3.90.190.10">
    <property type="entry name" value="Protein tyrosine phosphatase superfamily"/>
    <property type="match status" value="1"/>
</dbReference>
<dbReference type="PROSITE" id="PS50056">
    <property type="entry name" value="TYR_PHOSPHATASE_2"/>
    <property type="match status" value="1"/>
</dbReference>
<reference evidence="2" key="1">
    <citation type="submission" date="2020-05" db="EMBL/GenBank/DDBJ databases">
        <authorList>
            <person name="Chiriac C."/>
            <person name="Salcher M."/>
            <person name="Ghai R."/>
            <person name="Kavagutti S V."/>
        </authorList>
    </citation>
    <scope>NUCLEOTIDE SEQUENCE</scope>
</reference>
<dbReference type="Pfam" id="PF13350">
    <property type="entry name" value="Y_phosphatase3"/>
    <property type="match status" value="1"/>
</dbReference>
<name>A0A6J7UTC3_9ZZZZ</name>
<organism evidence="2">
    <name type="scientific">freshwater metagenome</name>
    <dbReference type="NCBI Taxonomy" id="449393"/>
    <lineage>
        <taxon>unclassified sequences</taxon>
        <taxon>metagenomes</taxon>
        <taxon>ecological metagenomes</taxon>
    </lineage>
</organism>
<feature type="domain" description="Tyrosine specific protein phosphatases" evidence="1">
    <location>
        <begin position="120"/>
        <end position="163"/>
    </location>
</feature>
<evidence type="ECO:0000313" key="2">
    <source>
        <dbReference type="EMBL" id="CAB5069173.1"/>
    </source>
</evidence>
<protein>
    <submittedName>
        <fullName evidence="2">Unannotated protein</fullName>
    </submittedName>
</protein>
<dbReference type="GO" id="GO:0004721">
    <property type="term" value="F:phosphoprotein phosphatase activity"/>
    <property type="evidence" value="ECO:0007669"/>
    <property type="project" value="InterPro"/>
</dbReference>
<dbReference type="InterPro" id="IPR029021">
    <property type="entry name" value="Prot-tyrosine_phosphatase-like"/>
</dbReference>
<sequence length="258" mass="28175">MPSPQLRANLARDGVFNTRDLGGLLTSNGQKIAPRKLLRADALQRVQLSGPALREFGIVRVLDLRDDLEREKSGEIQVDGIEVEHHPVIDPAFAWHSEEESEFADLLFLRYCEIFSSFGPRFLGAVNSIAEVLDESNSSPSGAVAYHCAIGKDRTGLLTALLLSILGVDDQAIASDYAKSSAATAVQVQWLWSFSLPGGETTDRDLELGVWSARPETMLRTLGWVDAEFGGAEQYMIEQGLGADVISTLRESLLLSKT</sequence>
<dbReference type="AlphaFoldDB" id="A0A6J7UTC3"/>
<accession>A0A6J7UTC3</accession>
<proteinExistence type="predicted"/>
<evidence type="ECO:0000259" key="1">
    <source>
        <dbReference type="PROSITE" id="PS50056"/>
    </source>
</evidence>
<dbReference type="SUPFAM" id="SSF52799">
    <property type="entry name" value="(Phosphotyrosine protein) phosphatases II"/>
    <property type="match status" value="1"/>
</dbReference>
<gene>
    <name evidence="2" type="ORF">UFOPK4354_01849</name>
</gene>
<dbReference type="EMBL" id="CAFBQW010000282">
    <property type="protein sequence ID" value="CAB5069173.1"/>
    <property type="molecule type" value="Genomic_DNA"/>
</dbReference>
<dbReference type="InterPro" id="IPR026893">
    <property type="entry name" value="Tyr/Ser_Pase_IphP-type"/>
</dbReference>
<dbReference type="InterPro" id="IPR000387">
    <property type="entry name" value="Tyr_Pase_dom"/>
</dbReference>